<dbReference type="SUPFAM" id="SSF53448">
    <property type="entry name" value="Nucleotide-diphospho-sugar transferases"/>
    <property type="match status" value="1"/>
</dbReference>
<keyword evidence="6" id="KW-1185">Reference proteome</keyword>
<dbReference type="Gene3D" id="3.90.550.10">
    <property type="entry name" value="Spore Coat Polysaccharide Biosynthesis Protein SpsA, Chain A"/>
    <property type="match status" value="2"/>
</dbReference>
<feature type="transmembrane region" description="Helical" evidence="2">
    <location>
        <begin position="283"/>
        <end position="305"/>
    </location>
</feature>
<feature type="region of interest" description="Disordered" evidence="1">
    <location>
        <begin position="16"/>
        <end position="41"/>
    </location>
</feature>
<dbReference type="AlphaFoldDB" id="A0A8H3TN79"/>
<keyword evidence="2" id="KW-0812">Transmembrane</keyword>
<name>A0A8H3TN79_9TREE</name>
<dbReference type="PANTHER" id="PTHR35408:SF3">
    <property type="entry name" value="GLYCOSYLTRANSFERASE 2-LIKE DOMAIN-CONTAINING PROTEIN"/>
    <property type="match status" value="1"/>
</dbReference>
<protein>
    <recommendedName>
        <fullName evidence="7">Glycosyltransferase 2-like domain-containing protein</fullName>
    </recommendedName>
</protein>
<keyword evidence="2" id="KW-1133">Transmembrane helix</keyword>
<evidence type="ECO:0000256" key="1">
    <source>
        <dbReference type="SAM" id="MobiDB-lite"/>
    </source>
</evidence>
<gene>
    <name evidence="5" type="ORF">NliqN6_0643</name>
</gene>
<dbReference type="PANTHER" id="PTHR35408">
    <property type="entry name" value="CHROMOSOME 15, WHOLE GENOME SHOTGUN SEQUENCE"/>
    <property type="match status" value="1"/>
</dbReference>
<feature type="transmembrane region" description="Helical" evidence="2">
    <location>
        <begin position="887"/>
        <end position="908"/>
    </location>
</feature>
<sequence>MGLFNRKKNEVSAIVVEKANPESEKVESGNDDTDFAGESQTPGIDSNFNVSMASLGTYDEKGYNYSSQPTISNTDALDIMGDHLYRYGCNWKKWFQPVDEESYYFDSDQVATGICLRTDTGKQRTYPLDCAGMDEFEWAVTSLNPAVAFKIRSPIVMSIMATFITEDIAEFTINANTRIQILDELSHLARARKHQYAAFVRDEGVLCVWSDSVKTIVADVEKLEKALLDFVWGNEHQQKSIIPAIPTFNNNVAEAAAPAVDSTDVEDSAAATQKQQWKIRPVIMYDSIISGLNVILICALVALGYRTLIKGYLLDGNAARFALIVVTPFIIPLMMFSTQTVVSSLWQIFGPVNQVARNSLTFSAIAPKRTLGELPHVTVWLPVYKEDLEDVIMPTVESLKIAQATYERQGGSVSILVCDDGLQLISPEEVEARKRFYHNNNMAYVSRPGHGVNGFQRRGRFKKASNMNFAIQLSLRVEEILDEMRPHAQDAMGEDYFWSDEDEQSLYDAALSQAVSETEGLAWADGNIRIGAVILIIDSDTRVPEDCFVDAVSEFEQCPDVAIIQHSSGVMQVAHHFFENGIAHFTRSIQLAISFCCANGAMGPFVGHNAFLRWSALQEIIFVEDGVRKVWSESHVSEDFAISLALQLKGYIVRWATYSEDKFEEGVSLTCDDEVNRWQKYAWGCSELLFHPFRYWPTRGPFTPLFRQYLGSNIPLSGKISTLGYIFSYYAIGLAWPLTVLNYVLIGFAIPIDAFYLNGWKVVFTCILLFPGLGNLSAVVLRYRLKVPHTGSFAKKQVTYILFFSIFFSGLSLQILSALICHMIGYQMTWAATLKTVEASNFFKEVPDIARKFKFTLPLNLLLVAGMIVTTSSIMPTDWRVYSIEAIVPLAMTVGSHILYPIVLNPWLVHFTF</sequence>
<feature type="domain" description="Glycosyltransferase 2-like" evidence="3">
    <location>
        <begin position="533"/>
        <end position="740"/>
    </location>
</feature>
<evidence type="ECO:0000256" key="2">
    <source>
        <dbReference type="SAM" id="Phobius"/>
    </source>
</evidence>
<feature type="domain" description="DUF7928" evidence="4">
    <location>
        <begin position="77"/>
        <end position="239"/>
    </location>
</feature>
<dbReference type="InterPro" id="IPR057688">
    <property type="entry name" value="DUF7928"/>
</dbReference>
<keyword evidence="2" id="KW-0472">Membrane</keyword>
<dbReference type="Pfam" id="PF25550">
    <property type="entry name" value="DUF7928"/>
    <property type="match status" value="1"/>
</dbReference>
<dbReference type="InterPro" id="IPR029044">
    <property type="entry name" value="Nucleotide-diphossugar_trans"/>
</dbReference>
<proteinExistence type="predicted"/>
<feature type="transmembrane region" description="Helical" evidence="2">
    <location>
        <begin position="762"/>
        <end position="781"/>
    </location>
</feature>
<feature type="transmembrane region" description="Helical" evidence="2">
    <location>
        <begin position="727"/>
        <end position="750"/>
    </location>
</feature>
<dbReference type="InterPro" id="IPR001173">
    <property type="entry name" value="Glyco_trans_2-like"/>
</dbReference>
<organism evidence="5 6">
    <name type="scientific">Naganishia liquefaciens</name>
    <dbReference type="NCBI Taxonomy" id="104408"/>
    <lineage>
        <taxon>Eukaryota</taxon>
        <taxon>Fungi</taxon>
        <taxon>Dikarya</taxon>
        <taxon>Basidiomycota</taxon>
        <taxon>Agaricomycotina</taxon>
        <taxon>Tremellomycetes</taxon>
        <taxon>Filobasidiales</taxon>
        <taxon>Filobasidiaceae</taxon>
        <taxon>Naganishia</taxon>
    </lineage>
</organism>
<dbReference type="Pfam" id="PF13632">
    <property type="entry name" value="Glyco_trans_2_3"/>
    <property type="match status" value="1"/>
</dbReference>
<feature type="transmembrane region" description="Helical" evidence="2">
    <location>
        <begin position="317"/>
        <end position="336"/>
    </location>
</feature>
<comment type="caution">
    <text evidence="5">The sequence shown here is derived from an EMBL/GenBank/DDBJ whole genome shotgun (WGS) entry which is preliminary data.</text>
</comment>
<dbReference type="EMBL" id="BLZA01000007">
    <property type="protein sequence ID" value="GHJ84241.1"/>
    <property type="molecule type" value="Genomic_DNA"/>
</dbReference>
<dbReference type="Proteomes" id="UP000620104">
    <property type="component" value="Unassembled WGS sequence"/>
</dbReference>
<accession>A0A8H3TN79</accession>
<evidence type="ECO:0000259" key="4">
    <source>
        <dbReference type="Pfam" id="PF25550"/>
    </source>
</evidence>
<evidence type="ECO:0008006" key="7">
    <source>
        <dbReference type="Google" id="ProtNLM"/>
    </source>
</evidence>
<feature type="transmembrane region" description="Helical" evidence="2">
    <location>
        <begin position="801"/>
        <end position="825"/>
    </location>
</feature>
<feature type="compositionally biased region" description="Basic and acidic residues" evidence="1">
    <location>
        <begin position="19"/>
        <end position="28"/>
    </location>
</feature>
<reference evidence="5" key="1">
    <citation type="submission" date="2020-07" db="EMBL/GenBank/DDBJ databases">
        <title>Draft Genome Sequence of a Deep-Sea Yeast, Naganishia (Cryptococcus) liquefaciens strain N6.</title>
        <authorList>
            <person name="Han Y.W."/>
            <person name="Kajitani R."/>
            <person name="Morimoto H."/>
            <person name="Parhat M."/>
            <person name="Tsubouchi H."/>
            <person name="Bakenova O."/>
            <person name="Ogata M."/>
            <person name="Argunhan B."/>
            <person name="Aoki R."/>
            <person name="Kajiwara S."/>
            <person name="Itoh T."/>
            <person name="Iwasaki H."/>
        </authorList>
    </citation>
    <scope>NUCLEOTIDE SEQUENCE</scope>
    <source>
        <strain evidence="5">N6</strain>
    </source>
</reference>
<evidence type="ECO:0000259" key="3">
    <source>
        <dbReference type="Pfam" id="PF13632"/>
    </source>
</evidence>
<evidence type="ECO:0000313" key="5">
    <source>
        <dbReference type="EMBL" id="GHJ84241.1"/>
    </source>
</evidence>
<evidence type="ECO:0000313" key="6">
    <source>
        <dbReference type="Proteomes" id="UP000620104"/>
    </source>
</evidence>
<dbReference type="OrthoDB" id="38531at2759"/>
<feature type="transmembrane region" description="Helical" evidence="2">
    <location>
        <begin position="855"/>
        <end position="875"/>
    </location>
</feature>